<keyword evidence="1" id="KW-0051">Antiviral defense</keyword>
<dbReference type="InterPro" id="IPR005537">
    <property type="entry name" value="RAMP_III_fam"/>
</dbReference>
<dbReference type="RefSeq" id="WP_075426194.1">
    <property type="nucleotide sequence ID" value="NZ_CZVI01000044.1"/>
</dbReference>
<keyword evidence="4" id="KW-1185">Reference proteome</keyword>
<dbReference type="EMBL" id="CZVI01000044">
    <property type="protein sequence ID" value="CUS94206.1"/>
    <property type="molecule type" value="Genomic_DNA"/>
</dbReference>
<dbReference type="InterPro" id="IPR007522">
    <property type="entry name" value="CRISPR-assoc_prot_TM1795"/>
</dbReference>
<accession>A0ABP2B0A5</accession>
<dbReference type="NCBIfam" id="TIGR01894">
    <property type="entry name" value="cas_TM1795_cmr1"/>
    <property type="match status" value="1"/>
</dbReference>
<proteinExistence type="predicted"/>
<name>A0ABP2B0A5_9BACT</name>
<dbReference type="Pfam" id="PF03787">
    <property type="entry name" value="RAMPs"/>
    <property type="match status" value="1"/>
</dbReference>
<evidence type="ECO:0000256" key="1">
    <source>
        <dbReference type="ARBA" id="ARBA00023118"/>
    </source>
</evidence>
<evidence type="ECO:0000313" key="4">
    <source>
        <dbReference type="Proteomes" id="UP000182200"/>
    </source>
</evidence>
<organism evidence="3 4">
    <name type="scientific">Candidatus Kryptonium thompsonii</name>
    <dbReference type="NCBI Taxonomy" id="1633631"/>
    <lineage>
        <taxon>Bacteria</taxon>
        <taxon>Pseudomonadati</taxon>
        <taxon>Candidatus Kryptoniota</taxon>
        <taxon>Candidatus Kryptonium</taxon>
    </lineage>
</organism>
<dbReference type="Proteomes" id="UP000182200">
    <property type="component" value="Unassembled WGS sequence"/>
</dbReference>
<gene>
    <name evidence="3" type="ORF">JGI8_01945</name>
</gene>
<protein>
    <submittedName>
        <fullName evidence="3">CRISPR-associated protein Cmr1</fullName>
    </submittedName>
</protein>
<comment type="caution">
    <text evidence="3">The sequence shown here is derived from an EMBL/GenBank/DDBJ whole genome shotgun (WGS) entry which is preliminary data.</text>
</comment>
<evidence type="ECO:0000313" key="3">
    <source>
        <dbReference type="EMBL" id="CUS94206.1"/>
    </source>
</evidence>
<feature type="domain" description="CRISPR type III-associated protein" evidence="2">
    <location>
        <begin position="6"/>
        <end position="162"/>
    </location>
</feature>
<sequence>MELKLKCKTITPMFMAGADGKTPELRSSEFKGMMRWWWRAIKADDDIGKLRKEEAEIFGGTGEGEGKSKVRVIVKPGSIDIGNDVREVINDDPGLKYLYYSTFSLRARGEPIIRKYYKPESSFSLEIVSFDYYSFGKASAALWASIYLGGFGTRARRGGGNLAVESAEPNNIKGIEFYCNATSVDELEIWLKENLKIVIQLCNANVGSLQYTTLKNGKILLFKPLRSWRDALNVIGERFKNFRNNKEEEIFETPAFGMPVMHNRFSTRLVPYENRHERLSDRWASPVIFKVIKGKGENYFPVVIFLNPGGVNLIGREERVGNDWDNAKEIQKITFKILSSFRDYLKPTKELTL</sequence>
<reference evidence="3 4" key="1">
    <citation type="submission" date="2015-11" db="EMBL/GenBank/DDBJ databases">
        <authorList>
            <person name="Varghese N."/>
        </authorList>
    </citation>
    <scope>NUCLEOTIDE SEQUENCE [LARGE SCALE GENOMIC DNA]</scope>
    <source>
        <strain evidence="3 4">JGI-8</strain>
    </source>
</reference>
<evidence type="ECO:0000259" key="2">
    <source>
        <dbReference type="Pfam" id="PF03787"/>
    </source>
</evidence>